<dbReference type="EC" id="2.7.7.101" evidence="12"/>
<dbReference type="Gene3D" id="3.90.580.10">
    <property type="entry name" value="Zinc finger, CHC2-type domain"/>
    <property type="match status" value="1"/>
</dbReference>
<dbReference type="PROSITE" id="PS50880">
    <property type="entry name" value="TOPRIM"/>
    <property type="match status" value="1"/>
</dbReference>
<dbReference type="PANTHER" id="PTHR30313:SF2">
    <property type="entry name" value="DNA PRIMASE"/>
    <property type="match status" value="1"/>
</dbReference>
<dbReference type="InterPro" id="IPR019475">
    <property type="entry name" value="DNA_primase_DnaB-bd"/>
</dbReference>
<dbReference type="Pfam" id="PF13155">
    <property type="entry name" value="Toprim_2"/>
    <property type="match status" value="1"/>
</dbReference>
<keyword evidence="11 12" id="KW-0804">Transcription</keyword>
<evidence type="ECO:0000256" key="13">
    <source>
        <dbReference type="PIRSR" id="PIRSR002811-1"/>
    </source>
</evidence>
<evidence type="ECO:0000256" key="8">
    <source>
        <dbReference type="ARBA" id="ARBA00022833"/>
    </source>
</evidence>
<feature type="zinc finger region" description="CHC2-type" evidence="12 13">
    <location>
        <begin position="37"/>
        <end position="61"/>
    </location>
</feature>
<dbReference type="Gene3D" id="3.40.1360.10">
    <property type="match status" value="1"/>
</dbReference>
<dbReference type="GO" id="GO:0003899">
    <property type="term" value="F:DNA-directed RNA polymerase activity"/>
    <property type="evidence" value="ECO:0007669"/>
    <property type="project" value="UniProtKB-UniRule"/>
</dbReference>
<evidence type="ECO:0000256" key="4">
    <source>
        <dbReference type="ARBA" id="ARBA00022695"/>
    </source>
</evidence>
<evidence type="ECO:0000256" key="15">
    <source>
        <dbReference type="SAM" id="MobiDB-lite"/>
    </source>
</evidence>
<comment type="catalytic activity">
    <reaction evidence="12">
        <text>ssDNA + n NTP = ssDNA/pppN(pN)n-1 hybrid + (n-1) diphosphate.</text>
        <dbReference type="EC" id="2.7.7.101"/>
    </reaction>
</comment>
<dbReference type="GO" id="GO:0003677">
    <property type="term" value="F:DNA binding"/>
    <property type="evidence" value="ECO:0007669"/>
    <property type="project" value="UniProtKB-KW"/>
</dbReference>
<feature type="region of interest" description="Disordered" evidence="15">
    <location>
        <begin position="435"/>
        <end position="470"/>
    </location>
</feature>
<dbReference type="SUPFAM" id="SSF56731">
    <property type="entry name" value="DNA primase core"/>
    <property type="match status" value="1"/>
</dbReference>
<keyword evidence="1 12" id="KW-0240">DNA-directed RNA polymerase</keyword>
<keyword evidence="14" id="KW-0175">Coiled coil</keyword>
<keyword evidence="10 12" id="KW-0238">DNA-binding</keyword>
<dbReference type="NCBIfam" id="TIGR01391">
    <property type="entry name" value="dnaG"/>
    <property type="match status" value="1"/>
</dbReference>
<organism evidence="17 18">
    <name type="scientific">Sodaliphilus pleomorphus</name>
    <dbReference type="NCBI Taxonomy" id="2606626"/>
    <lineage>
        <taxon>Bacteria</taxon>
        <taxon>Pseudomonadati</taxon>
        <taxon>Bacteroidota</taxon>
        <taxon>Bacteroidia</taxon>
        <taxon>Bacteroidales</taxon>
        <taxon>Muribaculaceae</taxon>
        <taxon>Sodaliphilus</taxon>
    </lineage>
</organism>
<gene>
    <name evidence="12 17" type="primary">dnaG</name>
    <name evidence="17" type="ORF">FYJ29_05085</name>
</gene>
<evidence type="ECO:0000256" key="11">
    <source>
        <dbReference type="ARBA" id="ARBA00023163"/>
    </source>
</evidence>
<dbReference type="GO" id="GO:0006269">
    <property type="term" value="P:DNA replication, synthesis of primer"/>
    <property type="evidence" value="ECO:0007669"/>
    <property type="project" value="UniProtKB-UniRule"/>
</dbReference>
<evidence type="ECO:0000256" key="14">
    <source>
        <dbReference type="SAM" id="Coils"/>
    </source>
</evidence>
<comment type="subunit">
    <text evidence="12">Monomer. Interacts with DnaB.</text>
</comment>
<keyword evidence="18" id="KW-1185">Reference proteome</keyword>
<evidence type="ECO:0000313" key="18">
    <source>
        <dbReference type="Proteomes" id="UP000483362"/>
    </source>
</evidence>
<dbReference type="GO" id="GO:0000428">
    <property type="term" value="C:DNA-directed RNA polymerase complex"/>
    <property type="evidence" value="ECO:0007669"/>
    <property type="project" value="UniProtKB-KW"/>
</dbReference>
<dbReference type="HAMAP" id="MF_00974">
    <property type="entry name" value="DNA_primase_DnaG"/>
    <property type="match status" value="1"/>
</dbReference>
<keyword evidence="6 12" id="KW-0479">Metal-binding</keyword>
<dbReference type="CDD" id="cd03364">
    <property type="entry name" value="TOPRIM_DnaG_primases"/>
    <property type="match status" value="1"/>
</dbReference>
<dbReference type="InterPro" id="IPR006171">
    <property type="entry name" value="TOPRIM_dom"/>
</dbReference>
<comment type="domain">
    <text evidence="12">Contains an N-terminal zinc-binding domain, a central core domain that contains the primase activity, and a C-terminal DnaB-binding domain.</text>
</comment>
<evidence type="ECO:0000313" key="17">
    <source>
        <dbReference type="EMBL" id="MSS17139.1"/>
    </source>
</evidence>
<dbReference type="PANTHER" id="PTHR30313">
    <property type="entry name" value="DNA PRIMASE"/>
    <property type="match status" value="1"/>
</dbReference>
<dbReference type="InterPro" id="IPR006295">
    <property type="entry name" value="DNA_primase_DnaG"/>
</dbReference>
<dbReference type="InterPro" id="IPR050219">
    <property type="entry name" value="DnaG_primase"/>
</dbReference>
<comment type="similarity">
    <text evidence="12">Belongs to the DnaG primase family.</text>
</comment>
<evidence type="ECO:0000256" key="6">
    <source>
        <dbReference type="ARBA" id="ARBA00022723"/>
    </source>
</evidence>
<evidence type="ECO:0000256" key="2">
    <source>
        <dbReference type="ARBA" id="ARBA00022515"/>
    </source>
</evidence>
<dbReference type="GO" id="GO:0005737">
    <property type="term" value="C:cytoplasm"/>
    <property type="evidence" value="ECO:0007669"/>
    <property type="project" value="TreeGrafter"/>
</dbReference>
<keyword evidence="8 12" id="KW-0862">Zinc</keyword>
<dbReference type="Pfam" id="PF01807">
    <property type="entry name" value="Zn_ribbon_DnaG"/>
    <property type="match status" value="1"/>
</dbReference>
<evidence type="ECO:0000256" key="5">
    <source>
        <dbReference type="ARBA" id="ARBA00022705"/>
    </source>
</evidence>
<dbReference type="InterPro" id="IPR013264">
    <property type="entry name" value="DNAG_N"/>
</dbReference>
<comment type="cofactor">
    <cofactor evidence="12 13">
        <name>Zn(2+)</name>
        <dbReference type="ChEBI" id="CHEBI:29105"/>
    </cofactor>
    <text evidence="12 13">Binds 1 zinc ion per monomer.</text>
</comment>
<dbReference type="AlphaFoldDB" id="A0A6L5X9S5"/>
<sequence>MIDRATVDKILDAADIVDVVSDFVTLKKRGQNYIGLCPFHNDNHPSFYVSPAKGICKCFACGKGGSAVNFIMEHEQLTYPEALRYLARKFNIEIHEKELTDEEREAQTERESMLLINEFAMQFFENQLHNTTDGQEIGMSYFRERAFSDESIREFHLGYSPEDRSALYKAATKAGYNKKLLFDTGLCIDDNRGGGYDRFRGRVMFPIFNIAGKVIGFGGRTLKNDPAKYVNSPESIIYNKRNELYGLFQAKRDINKQDKCFIVEGYADVIQMHQAGFKNVIASSGTALTEGHIHKIRRFTRNVTELFDGDAAGVHAALRGVDMLLHNGLNIKVLLLPEPEDPDSFARAHSHSEIERYIADNEIDFIRFKTRVLLKDSDNDPVKRAAAIGDIVKSIAVIPDEITRAVYAKECSTTLGIDEDVILSQIQKDIFGRRQEEWKQEQREKRKRGEQQPSPVQPSPSAGDASQKSDNTSAAYLRRYEFDVIRYVAKYGMCYLCETNYDDGTSRPTTVLEYINNELTVDNIKFSDPVFDKIFTSSLGNLEPFYSALQQFQADIEQERRRLVEEGVSHIRAEVDGTLESIEDQERQLEAKIEQRLQAQVVQFRKSYLEKRLCSDPDETVRAVSLDLVSEKHQLSKIHTQFAAITSEYDKLLTLIPEALYNWKNAIVSLEFTSIQEKLRMASPEEQLELLKRQQQLNVMRRELSKLTGERVVNPLV</sequence>
<keyword evidence="9" id="KW-0460">Magnesium</keyword>
<evidence type="ECO:0000256" key="12">
    <source>
        <dbReference type="HAMAP-Rule" id="MF_00974"/>
    </source>
</evidence>
<dbReference type="SMART" id="SM00493">
    <property type="entry name" value="TOPRIM"/>
    <property type="match status" value="1"/>
</dbReference>
<comment type="function">
    <text evidence="12">RNA polymerase that catalyzes the synthesis of short RNA molecules used as primers for DNA polymerase during DNA replication.</text>
</comment>
<keyword evidence="5 12" id="KW-0235">DNA replication</keyword>
<dbReference type="SUPFAM" id="SSF57783">
    <property type="entry name" value="Zinc beta-ribbon"/>
    <property type="match status" value="1"/>
</dbReference>
<dbReference type="EMBL" id="VULT01000006">
    <property type="protein sequence ID" value="MSS17139.1"/>
    <property type="molecule type" value="Genomic_DNA"/>
</dbReference>
<protein>
    <recommendedName>
        <fullName evidence="12">DNA primase</fullName>
        <ecNumber evidence="12">2.7.7.101</ecNumber>
    </recommendedName>
</protein>
<dbReference type="PIRSF" id="PIRSF002811">
    <property type="entry name" value="DnaG"/>
    <property type="match status" value="1"/>
</dbReference>
<evidence type="ECO:0000259" key="16">
    <source>
        <dbReference type="PROSITE" id="PS50880"/>
    </source>
</evidence>
<name>A0A6L5X9S5_9BACT</name>
<dbReference type="RefSeq" id="WP_154326609.1">
    <property type="nucleotide sequence ID" value="NZ_CP045696.1"/>
</dbReference>
<proteinExistence type="inferred from homology"/>
<keyword evidence="7 12" id="KW-0863">Zinc-finger</keyword>
<dbReference type="GO" id="GO:1990077">
    <property type="term" value="C:primosome complex"/>
    <property type="evidence" value="ECO:0007669"/>
    <property type="project" value="UniProtKB-KW"/>
</dbReference>
<dbReference type="Pfam" id="PF08275">
    <property type="entry name" value="DNAG_N"/>
    <property type="match status" value="1"/>
</dbReference>
<evidence type="ECO:0000256" key="3">
    <source>
        <dbReference type="ARBA" id="ARBA00022679"/>
    </source>
</evidence>
<accession>A0A6L5X9S5</accession>
<keyword evidence="4 12" id="KW-0548">Nucleotidyltransferase</keyword>
<dbReference type="Pfam" id="PF10410">
    <property type="entry name" value="DnaB_bind"/>
    <property type="match status" value="1"/>
</dbReference>
<dbReference type="Proteomes" id="UP000483362">
    <property type="component" value="Unassembled WGS sequence"/>
</dbReference>
<comment type="caution">
    <text evidence="17">The sequence shown here is derived from an EMBL/GenBank/DDBJ whole genome shotgun (WGS) entry which is preliminary data.</text>
</comment>
<feature type="coiled-coil region" evidence="14">
    <location>
        <begin position="572"/>
        <end position="599"/>
    </location>
</feature>
<feature type="domain" description="Toprim" evidence="16">
    <location>
        <begin position="258"/>
        <end position="339"/>
    </location>
</feature>
<dbReference type="InterPro" id="IPR030846">
    <property type="entry name" value="DnaG_bac"/>
</dbReference>
<dbReference type="GO" id="GO:0008270">
    <property type="term" value="F:zinc ion binding"/>
    <property type="evidence" value="ECO:0007669"/>
    <property type="project" value="UniProtKB-UniRule"/>
</dbReference>
<reference evidence="17 18" key="1">
    <citation type="submission" date="2019-08" db="EMBL/GenBank/DDBJ databases">
        <title>In-depth cultivation of the pig gut microbiome towards novel bacterial diversity and tailored functional studies.</title>
        <authorList>
            <person name="Wylensek D."/>
            <person name="Hitch T.C.A."/>
            <person name="Clavel T."/>
        </authorList>
    </citation>
    <scope>NUCLEOTIDE SEQUENCE [LARGE SCALE GENOMIC DNA]</scope>
    <source>
        <strain evidence="17 18">Oil-RF-744-WCA-WT-10</strain>
    </source>
</reference>
<dbReference type="SMART" id="SM00400">
    <property type="entry name" value="ZnF_CHCC"/>
    <property type="match status" value="1"/>
</dbReference>
<dbReference type="Gene3D" id="3.90.980.10">
    <property type="entry name" value="DNA primase, catalytic core, N-terminal domain"/>
    <property type="match status" value="1"/>
</dbReference>
<evidence type="ECO:0000256" key="10">
    <source>
        <dbReference type="ARBA" id="ARBA00023125"/>
    </source>
</evidence>
<dbReference type="InterPro" id="IPR002694">
    <property type="entry name" value="Znf_CHC2"/>
</dbReference>
<evidence type="ECO:0000256" key="9">
    <source>
        <dbReference type="ARBA" id="ARBA00022842"/>
    </source>
</evidence>
<evidence type="ECO:0000256" key="7">
    <source>
        <dbReference type="ARBA" id="ARBA00022771"/>
    </source>
</evidence>
<dbReference type="InterPro" id="IPR036977">
    <property type="entry name" value="DNA_primase_Znf_CHC2"/>
</dbReference>
<dbReference type="InterPro" id="IPR034151">
    <property type="entry name" value="TOPRIM_DnaG_bac"/>
</dbReference>
<dbReference type="InterPro" id="IPR037068">
    <property type="entry name" value="DNA_primase_core_N_sf"/>
</dbReference>
<evidence type="ECO:0000256" key="1">
    <source>
        <dbReference type="ARBA" id="ARBA00022478"/>
    </source>
</evidence>
<feature type="compositionally biased region" description="Basic and acidic residues" evidence="15">
    <location>
        <begin position="435"/>
        <end position="450"/>
    </location>
</feature>
<dbReference type="FunFam" id="3.90.580.10:FF:000001">
    <property type="entry name" value="DNA primase"/>
    <property type="match status" value="1"/>
</dbReference>
<keyword evidence="2 12" id="KW-0639">Primosome</keyword>
<keyword evidence="3 12" id="KW-0808">Transferase</keyword>